<dbReference type="InterPro" id="IPR000792">
    <property type="entry name" value="Tscrpt_reg_LuxR_C"/>
</dbReference>
<keyword evidence="3" id="KW-0805">Transcription regulation</keyword>
<protein>
    <recommendedName>
        <fullName evidence="1">Stage 0 sporulation protein A homolog</fullName>
    </recommendedName>
</protein>
<dbReference type="SMART" id="SM00448">
    <property type="entry name" value="REC"/>
    <property type="match status" value="1"/>
</dbReference>
<keyword evidence="2 7" id="KW-0597">Phosphoprotein</keyword>
<evidence type="ECO:0000256" key="3">
    <source>
        <dbReference type="ARBA" id="ARBA00023015"/>
    </source>
</evidence>
<gene>
    <name evidence="10" type="ORF">PRVXH_001574</name>
</gene>
<dbReference type="Pfam" id="PF00072">
    <property type="entry name" value="Response_reg"/>
    <property type="match status" value="1"/>
</dbReference>
<dbReference type="PROSITE" id="PS50043">
    <property type="entry name" value="HTH_LUXR_2"/>
    <property type="match status" value="1"/>
</dbReference>
<evidence type="ECO:0000259" key="9">
    <source>
        <dbReference type="PROSITE" id="PS50110"/>
    </source>
</evidence>
<dbReference type="SUPFAM" id="SSF52172">
    <property type="entry name" value="CheY-like"/>
    <property type="match status" value="1"/>
</dbReference>
<dbReference type="InterPro" id="IPR058245">
    <property type="entry name" value="NreC/VraR/RcsB-like_REC"/>
</dbReference>
<reference evidence="10" key="2">
    <citation type="submission" date="2024-06" db="EMBL/GenBank/DDBJ databases">
        <authorList>
            <person name="Petrova K.O."/>
            <person name="Toshchakov S.V."/>
            <person name="Boltjanskaja Y.V."/>
            <person name="Kevbrin V.V."/>
        </authorList>
    </citation>
    <scope>NUCLEOTIDE SEQUENCE</scope>
    <source>
        <strain evidence="10">Z-710</strain>
    </source>
</reference>
<feature type="domain" description="HTH luxR-type" evidence="8">
    <location>
        <begin position="146"/>
        <end position="210"/>
    </location>
</feature>
<proteinExistence type="predicted"/>
<evidence type="ECO:0000256" key="1">
    <source>
        <dbReference type="ARBA" id="ARBA00018672"/>
    </source>
</evidence>
<accession>A0AAU8HRB4</accession>
<feature type="domain" description="Response regulatory" evidence="9">
    <location>
        <begin position="5"/>
        <end position="121"/>
    </location>
</feature>
<evidence type="ECO:0000259" key="8">
    <source>
        <dbReference type="PROSITE" id="PS50043"/>
    </source>
</evidence>
<dbReference type="InterPro" id="IPR039420">
    <property type="entry name" value="WalR-like"/>
</dbReference>
<keyword evidence="4" id="KW-0238">DNA-binding</keyword>
<evidence type="ECO:0000256" key="4">
    <source>
        <dbReference type="ARBA" id="ARBA00023125"/>
    </source>
</evidence>
<dbReference type="PANTHER" id="PTHR43214:SF40">
    <property type="entry name" value="TRANSCRIPTIONAL REGULATORY PROTEIN LNRK"/>
    <property type="match status" value="1"/>
</dbReference>
<dbReference type="PANTHER" id="PTHR43214">
    <property type="entry name" value="TWO-COMPONENT RESPONSE REGULATOR"/>
    <property type="match status" value="1"/>
</dbReference>
<feature type="modified residue" description="4-aspartylphosphate" evidence="7">
    <location>
        <position position="56"/>
    </location>
</feature>
<name>A0AAU8HRB4_9FIRM</name>
<dbReference type="AlphaFoldDB" id="A0AAU8HRB4"/>
<dbReference type="InterPro" id="IPR016032">
    <property type="entry name" value="Sig_transdc_resp-reg_C-effctor"/>
</dbReference>
<keyword evidence="5" id="KW-0804">Transcription</keyword>
<dbReference type="InterPro" id="IPR001789">
    <property type="entry name" value="Sig_transdc_resp-reg_receiver"/>
</dbReference>
<dbReference type="RefSeq" id="WP_353892243.1">
    <property type="nucleotide sequence ID" value="NZ_CP159485.1"/>
</dbReference>
<dbReference type="PRINTS" id="PR00038">
    <property type="entry name" value="HTHLUXR"/>
</dbReference>
<evidence type="ECO:0000256" key="2">
    <source>
        <dbReference type="ARBA" id="ARBA00022553"/>
    </source>
</evidence>
<organism evidence="10">
    <name type="scientific">Proteinivorax hydrogeniformans</name>
    <dbReference type="NCBI Taxonomy" id="1826727"/>
    <lineage>
        <taxon>Bacteria</taxon>
        <taxon>Bacillati</taxon>
        <taxon>Bacillota</taxon>
        <taxon>Clostridia</taxon>
        <taxon>Eubacteriales</taxon>
        <taxon>Proteinivoracaceae</taxon>
        <taxon>Proteinivorax</taxon>
    </lineage>
</organism>
<dbReference type="GO" id="GO:0000160">
    <property type="term" value="P:phosphorelay signal transduction system"/>
    <property type="evidence" value="ECO:0007669"/>
    <property type="project" value="InterPro"/>
</dbReference>
<dbReference type="InterPro" id="IPR011006">
    <property type="entry name" value="CheY-like_superfamily"/>
</dbReference>
<dbReference type="SUPFAM" id="SSF46894">
    <property type="entry name" value="C-terminal effector domain of the bipartite response regulators"/>
    <property type="match status" value="1"/>
</dbReference>
<reference evidence="10" key="1">
    <citation type="journal article" date="2018" name="Antonie Van Leeuwenhoek">
        <title>Proteinivorax hydrogeniformans sp. nov., an anaerobic, haloalkaliphilic bacterium fermenting proteinaceous compounds with high hydrogen production.</title>
        <authorList>
            <person name="Boltyanskaya Y."/>
            <person name="Detkova E."/>
            <person name="Pimenov N."/>
            <person name="Kevbrin V."/>
        </authorList>
    </citation>
    <scope>NUCLEOTIDE SEQUENCE</scope>
    <source>
        <strain evidence="10">Z-710</strain>
    </source>
</reference>
<dbReference type="Gene3D" id="3.40.50.2300">
    <property type="match status" value="1"/>
</dbReference>
<dbReference type="GO" id="GO:0006355">
    <property type="term" value="P:regulation of DNA-templated transcription"/>
    <property type="evidence" value="ECO:0007669"/>
    <property type="project" value="InterPro"/>
</dbReference>
<dbReference type="EMBL" id="CP159485">
    <property type="protein sequence ID" value="XCI27666.1"/>
    <property type="molecule type" value="Genomic_DNA"/>
</dbReference>
<dbReference type="CDD" id="cd06170">
    <property type="entry name" value="LuxR_C_like"/>
    <property type="match status" value="1"/>
</dbReference>
<sequence length="210" mass="23690">MCYLKVLIVDDDGLIRDSLKMILDLEEDIEVIATAKNGKESIDLTLKLCPDVILMDIRMPEMDGVEATKVIKDKYQHAKILILTTFKEQSYIAKAIKSGANGYILKSQRSEDIVDAVRSIYKGGNSILDSDVIDNLKGMLKEEKSDFTVDQNLSHREIEILELVAEGLSNKEIADILHLSPGTVRNYITTLLDKLSLRDRTQLAIYYLKN</sequence>
<evidence type="ECO:0000256" key="5">
    <source>
        <dbReference type="ARBA" id="ARBA00023163"/>
    </source>
</evidence>
<evidence type="ECO:0000313" key="10">
    <source>
        <dbReference type="EMBL" id="XCI27666.1"/>
    </source>
</evidence>
<dbReference type="GO" id="GO:0003677">
    <property type="term" value="F:DNA binding"/>
    <property type="evidence" value="ECO:0007669"/>
    <property type="project" value="UniProtKB-KW"/>
</dbReference>
<dbReference type="Pfam" id="PF00196">
    <property type="entry name" value="GerE"/>
    <property type="match status" value="1"/>
</dbReference>
<dbReference type="PROSITE" id="PS50110">
    <property type="entry name" value="RESPONSE_REGULATORY"/>
    <property type="match status" value="1"/>
</dbReference>
<comment type="function">
    <text evidence="6">May play the central regulatory role in sporulation. It may be an element of the effector pathway responsible for the activation of sporulation genes in response to nutritional stress. Spo0A may act in concert with spo0H (a sigma factor) to control the expression of some genes that are critical to the sporulation process.</text>
</comment>
<dbReference type="CDD" id="cd17535">
    <property type="entry name" value="REC_NarL-like"/>
    <property type="match status" value="1"/>
</dbReference>
<evidence type="ECO:0000256" key="7">
    <source>
        <dbReference type="PROSITE-ProRule" id="PRU00169"/>
    </source>
</evidence>
<evidence type="ECO:0000256" key="6">
    <source>
        <dbReference type="ARBA" id="ARBA00024867"/>
    </source>
</evidence>
<dbReference type="SMART" id="SM00421">
    <property type="entry name" value="HTH_LUXR"/>
    <property type="match status" value="1"/>
</dbReference>